<evidence type="ECO:0000256" key="2">
    <source>
        <dbReference type="ARBA" id="ARBA00009774"/>
    </source>
</evidence>
<dbReference type="SUPFAM" id="SSF63965">
    <property type="entry name" value="Precorrin-8X methylmutase CbiC/CobH"/>
    <property type="match status" value="1"/>
</dbReference>
<reference evidence="6" key="1">
    <citation type="submission" date="2007-08" db="EMBL/GenBank/DDBJ databases">
        <authorList>
            <person name="Frangeul L."/>
        </authorList>
    </citation>
    <scope>NUCLEOTIDE SEQUENCE</scope>
    <source>
        <strain evidence="6">PCC 7806</strain>
    </source>
</reference>
<evidence type="ECO:0000256" key="3">
    <source>
        <dbReference type="ARBA" id="ARBA00022573"/>
    </source>
</evidence>
<dbReference type="InterPro" id="IPR036588">
    <property type="entry name" value="CobH/CbiC_sf"/>
</dbReference>
<feature type="domain" description="Cobalamin biosynthesis precorrin-8X methylmutase CobH/CbiC" evidence="5">
    <location>
        <begin position="12"/>
        <end position="207"/>
    </location>
</feature>
<evidence type="ECO:0000256" key="1">
    <source>
        <dbReference type="ARBA" id="ARBA00004953"/>
    </source>
</evidence>
<dbReference type="PANTHER" id="PTHR43588">
    <property type="entry name" value="COBALT-PRECORRIN-8 METHYLMUTASE"/>
    <property type="match status" value="1"/>
</dbReference>
<gene>
    <name evidence="6" type="ORF">IPF_1400</name>
</gene>
<comment type="pathway">
    <text evidence="1">Cofactor biosynthesis; adenosylcobalamin biosynthesis.</text>
</comment>
<keyword evidence="4" id="KW-0413">Isomerase</keyword>
<organism evidence="6">
    <name type="scientific">Microcystis aeruginosa (strain PCC 7806)</name>
    <dbReference type="NCBI Taxonomy" id="267872"/>
    <lineage>
        <taxon>Bacteria</taxon>
        <taxon>Bacillati</taxon>
        <taxon>Cyanobacteriota</taxon>
        <taxon>Cyanophyceae</taxon>
        <taxon>Oscillatoriophycideae</taxon>
        <taxon>Chroococcales</taxon>
        <taxon>Microcystaceae</taxon>
        <taxon>Microcystis</taxon>
    </lineage>
</organism>
<keyword evidence="3" id="KW-0169">Cobalamin biosynthesis</keyword>
<accession>A8YNE3</accession>
<comment type="similarity">
    <text evidence="2">Belongs to the CobH/CbiC family.</text>
</comment>
<sequence length="211" mass="22505">MNRMEYIKNGEEIYRKSFAIIRAETNWKNLPDDLASVAVRLIHSCGMTDITEDLEASPDAVKIGRNALAGGAAILCDSQMVANGITKARLPKNNPIICTLNYPEVTELARQINNTRSAAALELWQPHLAGAVVAIGNAPTALFHLLELLDQNVAKPALILGFPVGFVGAAESKIELATNSRGVPFITLHGRRGGSAIAAAAVNALAKENEL</sequence>
<dbReference type="Pfam" id="PF02570">
    <property type="entry name" value="CbiC"/>
    <property type="match status" value="1"/>
</dbReference>
<dbReference type="EMBL" id="AM778958">
    <property type="protein sequence ID" value="CAO88492.1"/>
    <property type="molecule type" value="Genomic_DNA"/>
</dbReference>
<name>A8YNE3_MICA7</name>
<dbReference type="GO" id="GO:0009236">
    <property type="term" value="P:cobalamin biosynthetic process"/>
    <property type="evidence" value="ECO:0007669"/>
    <property type="project" value="UniProtKB-UniPathway"/>
</dbReference>
<evidence type="ECO:0000259" key="5">
    <source>
        <dbReference type="Pfam" id="PF02570"/>
    </source>
</evidence>
<evidence type="ECO:0000256" key="4">
    <source>
        <dbReference type="ARBA" id="ARBA00023235"/>
    </source>
</evidence>
<evidence type="ECO:0000313" key="6">
    <source>
        <dbReference type="EMBL" id="CAO88492.1"/>
    </source>
</evidence>
<dbReference type="UniPathway" id="UPA00148"/>
<protein>
    <recommendedName>
        <fullName evidence="5">Cobalamin biosynthesis precorrin-8X methylmutase CobH/CbiC domain-containing protein</fullName>
    </recommendedName>
</protein>
<dbReference type="InterPro" id="IPR003722">
    <property type="entry name" value="Cbl_synth_CobH/CbiC"/>
</dbReference>
<dbReference type="PANTHER" id="PTHR43588:SF1">
    <property type="entry name" value="COBALT-PRECORRIN-8 METHYLMUTASE"/>
    <property type="match status" value="1"/>
</dbReference>
<proteinExistence type="inferred from homology"/>
<dbReference type="AlphaFoldDB" id="A8YNE3"/>
<dbReference type="GO" id="GO:0016993">
    <property type="term" value="F:precorrin-8X methylmutase activity"/>
    <property type="evidence" value="ECO:0007669"/>
    <property type="project" value="InterPro"/>
</dbReference>
<dbReference type="NCBIfam" id="NF006136">
    <property type="entry name" value="PRK08285.1"/>
    <property type="match status" value="1"/>
</dbReference>
<dbReference type="Gene3D" id="3.40.50.10230">
    <property type="entry name" value="Cobalamin biosynthesis CobH/CbiC, precorrin-8X methylmutase"/>
    <property type="match status" value="1"/>
</dbReference>